<evidence type="ECO:0000313" key="3">
    <source>
        <dbReference type="EnsemblPlants" id="KQK89270"/>
    </source>
</evidence>
<dbReference type="HOGENOM" id="CLU_913960_0_0_1"/>
<sequence>MSTGGATVPQIKRIVDVSISPPNVIWSNRTKEEEKYLQLNAQASYVLTCALSEDIYDSIMDDDDIHMDAHCIWTTLKERYGKSKCDDEVVALEESFEKCSTSSRINKEPQEEEAIDRHRSNEESTSPSDCEDEDLELGQMSGKDNSNTTKFEKIIENLEGRLERQNEHLIEKIKELKALTKEHKKLKDSHASLVSMYEKLSIKHICATNSSSCVAQLENANCRLKAQIEELPSKHVDLQEKYDDLSCSHEKLVDSHVMLGIAHEVMVTSIKSYQPHIHNCTCSQVQIKLSCANPCYSQANCSCRN</sequence>
<name>K4ALG0_SETIT</name>
<evidence type="ECO:0000313" key="4">
    <source>
        <dbReference type="Proteomes" id="UP000004995"/>
    </source>
</evidence>
<proteinExistence type="predicted"/>
<reference evidence="3" key="2">
    <citation type="submission" date="2018-08" db="UniProtKB">
        <authorList>
            <consortium name="EnsemblPlants"/>
        </authorList>
    </citation>
    <scope>IDENTIFICATION</scope>
    <source>
        <strain evidence="3">Yugu1</strain>
    </source>
</reference>
<feature type="coiled-coil region" evidence="1">
    <location>
        <begin position="155"/>
        <end position="189"/>
    </location>
</feature>
<dbReference type="Proteomes" id="UP000004995">
    <property type="component" value="Unassembled WGS sequence"/>
</dbReference>
<accession>K4ALG0</accession>
<dbReference type="eggNOG" id="ENOG502R7AS">
    <property type="taxonomic scope" value="Eukaryota"/>
</dbReference>
<dbReference type="EnsemblPlants" id="KQK89270">
    <property type="protein sequence ID" value="KQK89270"/>
    <property type="gene ID" value="SETIT_039740mg"/>
</dbReference>
<organism evidence="3 4">
    <name type="scientific">Setaria italica</name>
    <name type="common">Foxtail millet</name>
    <name type="synonym">Panicum italicum</name>
    <dbReference type="NCBI Taxonomy" id="4555"/>
    <lineage>
        <taxon>Eukaryota</taxon>
        <taxon>Viridiplantae</taxon>
        <taxon>Streptophyta</taxon>
        <taxon>Embryophyta</taxon>
        <taxon>Tracheophyta</taxon>
        <taxon>Spermatophyta</taxon>
        <taxon>Magnoliopsida</taxon>
        <taxon>Liliopsida</taxon>
        <taxon>Poales</taxon>
        <taxon>Poaceae</taxon>
        <taxon>PACMAD clade</taxon>
        <taxon>Panicoideae</taxon>
        <taxon>Panicodae</taxon>
        <taxon>Paniceae</taxon>
        <taxon>Cenchrinae</taxon>
        <taxon>Setaria</taxon>
    </lineage>
</organism>
<keyword evidence="4" id="KW-1185">Reference proteome</keyword>
<dbReference type="Gramene" id="KQK89270">
    <property type="protein sequence ID" value="KQK89270"/>
    <property type="gene ID" value="SETIT_039740mg"/>
</dbReference>
<dbReference type="EMBL" id="AGNK02005651">
    <property type="status" value="NOT_ANNOTATED_CDS"/>
    <property type="molecule type" value="Genomic_DNA"/>
</dbReference>
<dbReference type="AlphaFoldDB" id="K4ALG0"/>
<evidence type="ECO:0000256" key="1">
    <source>
        <dbReference type="SAM" id="Coils"/>
    </source>
</evidence>
<keyword evidence="1" id="KW-0175">Coiled coil</keyword>
<evidence type="ECO:0000256" key="2">
    <source>
        <dbReference type="SAM" id="MobiDB-lite"/>
    </source>
</evidence>
<dbReference type="InParanoid" id="K4ALG0"/>
<feature type="compositionally biased region" description="Basic and acidic residues" evidence="2">
    <location>
        <begin position="105"/>
        <end position="122"/>
    </location>
</feature>
<protein>
    <submittedName>
        <fullName evidence="3">Uncharacterized protein</fullName>
    </submittedName>
</protein>
<reference evidence="4" key="1">
    <citation type="journal article" date="2012" name="Nat. Biotechnol.">
        <title>Reference genome sequence of the model plant Setaria.</title>
        <authorList>
            <person name="Bennetzen J.L."/>
            <person name="Schmutz J."/>
            <person name="Wang H."/>
            <person name="Percifield R."/>
            <person name="Hawkins J."/>
            <person name="Pontaroli A.C."/>
            <person name="Estep M."/>
            <person name="Feng L."/>
            <person name="Vaughn J.N."/>
            <person name="Grimwood J."/>
            <person name="Jenkins J."/>
            <person name="Barry K."/>
            <person name="Lindquist E."/>
            <person name="Hellsten U."/>
            <person name="Deshpande S."/>
            <person name="Wang X."/>
            <person name="Wu X."/>
            <person name="Mitros T."/>
            <person name="Triplett J."/>
            <person name="Yang X."/>
            <person name="Ye C.Y."/>
            <person name="Mauro-Herrera M."/>
            <person name="Wang L."/>
            <person name="Li P."/>
            <person name="Sharma M."/>
            <person name="Sharma R."/>
            <person name="Ronald P.C."/>
            <person name="Panaud O."/>
            <person name="Kellogg E.A."/>
            <person name="Brutnell T.P."/>
            <person name="Doust A.N."/>
            <person name="Tuskan G.A."/>
            <person name="Rokhsar D."/>
            <person name="Devos K.M."/>
        </authorList>
    </citation>
    <scope>NUCLEOTIDE SEQUENCE [LARGE SCALE GENOMIC DNA]</scope>
    <source>
        <strain evidence="4">cv. Yugu1</strain>
    </source>
</reference>
<feature type="region of interest" description="Disordered" evidence="2">
    <location>
        <begin position="100"/>
        <end position="146"/>
    </location>
</feature>